<evidence type="ECO:0000259" key="2">
    <source>
        <dbReference type="Pfam" id="PF13556"/>
    </source>
</evidence>
<dbReference type="InterPro" id="IPR042070">
    <property type="entry name" value="PucR_C-HTH_sf"/>
</dbReference>
<accession>A0A6J7ESQ2</accession>
<sequence length="381" mass="40764">MADLRSPRLPQSPAALSTAATRLMEEGLPWYRELGAQERSWVGLVAQAGINAFVTWYNAPTSRRAFTEDVFGAAPRELARILSLEQTVALVRTTIAVVESAIEELSEPADRPALREAILLYSREIAFSAAEVYARAAEARGAWDARLEALIVEALQRDDLDEAVLGRAAALGWTGNDGIVVVAGAAPAGDPEGALEVMRRAAANHGLDLLTGIHGTTVLALIGRVTDPARAARVLSAHFGDGAVVHSTLAASFAQVPDATRATLQGLRAAPAWVDAPRPVSTEDLLPERVLAGDEHAASQLVEQVYRQLVGEPALLQTASVFLEQTPSLEATARILFIHPNTVRYRLKRIAELTGWSATDPRGSYALRLGLTLGRLSTQPT</sequence>
<name>A0A6J7ESQ2_9ZZZZ</name>
<dbReference type="EMBL" id="CAFBLS010000321">
    <property type="protein sequence ID" value="CAB4886632.1"/>
    <property type="molecule type" value="Genomic_DNA"/>
</dbReference>
<evidence type="ECO:0000313" key="4">
    <source>
        <dbReference type="EMBL" id="CAB4886632.1"/>
    </source>
</evidence>
<dbReference type="Pfam" id="PF13556">
    <property type="entry name" value="HTH_30"/>
    <property type="match status" value="1"/>
</dbReference>
<gene>
    <name evidence="4" type="ORF">UFOPK3402_01939</name>
</gene>
<feature type="domain" description="PucR C-terminal helix-turn-helix" evidence="2">
    <location>
        <begin position="315"/>
        <end position="372"/>
    </location>
</feature>
<dbReference type="PANTHER" id="PTHR33744">
    <property type="entry name" value="CARBOHYDRATE DIACID REGULATOR"/>
    <property type="match status" value="1"/>
</dbReference>
<dbReference type="Pfam" id="PF17853">
    <property type="entry name" value="GGDEF_2"/>
    <property type="match status" value="1"/>
</dbReference>
<dbReference type="InterPro" id="IPR041522">
    <property type="entry name" value="CdaR_GGDEF"/>
</dbReference>
<proteinExistence type="inferred from homology"/>
<organism evidence="4">
    <name type="scientific">freshwater metagenome</name>
    <dbReference type="NCBI Taxonomy" id="449393"/>
    <lineage>
        <taxon>unclassified sequences</taxon>
        <taxon>metagenomes</taxon>
        <taxon>ecological metagenomes</taxon>
    </lineage>
</organism>
<dbReference type="PANTHER" id="PTHR33744:SF7">
    <property type="entry name" value="PUCR FAMILY TRANSCRIPTIONAL REGULATOR"/>
    <property type="match status" value="1"/>
</dbReference>
<dbReference type="InterPro" id="IPR025736">
    <property type="entry name" value="PucR_C-HTH_dom"/>
</dbReference>
<feature type="domain" description="CdaR GGDEF-like" evidence="3">
    <location>
        <begin position="160"/>
        <end position="268"/>
    </location>
</feature>
<dbReference type="AlphaFoldDB" id="A0A6J7ESQ2"/>
<reference evidence="4" key="1">
    <citation type="submission" date="2020-05" db="EMBL/GenBank/DDBJ databases">
        <authorList>
            <person name="Chiriac C."/>
            <person name="Salcher M."/>
            <person name="Ghai R."/>
            <person name="Kavagutti S V."/>
        </authorList>
    </citation>
    <scope>NUCLEOTIDE SEQUENCE</scope>
</reference>
<comment type="similarity">
    <text evidence="1">Belongs to the CdaR family.</text>
</comment>
<dbReference type="Gene3D" id="1.10.10.2840">
    <property type="entry name" value="PucR C-terminal helix-turn-helix domain"/>
    <property type="match status" value="1"/>
</dbReference>
<evidence type="ECO:0000259" key="3">
    <source>
        <dbReference type="Pfam" id="PF17853"/>
    </source>
</evidence>
<evidence type="ECO:0000256" key="1">
    <source>
        <dbReference type="ARBA" id="ARBA00006754"/>
    </source>
</evidence>
<protein>
    <submittedName>
        <fullName evidence="4">Unannotated protein</fullName>
    </submittedName>
</protein>
<dbReference type="InterPro" id="IPR051448">
    <property type="entry name" value="CdaR-like_regulators"/>
</dbReference>